<evidence type="ECO:0000313" key="9">
    <source>
        <dbReference type="EMBL" id="KAB0676174.1"/>
    </source>
</evidence>
<accession>A0A7V7TUD7</accession>
<dbReference type="AlphaFoldDB" id="A0A7V7TUD7"/>
<evidence type="ECO:0000256" key="3">
    <source>
        <dbReference type="ARBA" id="ARBA00022475"/>
    </source>
</evidence>
<keyword evidence="6 7" id="KW-0472">Membrane</keyword>
<feature type="domain" description="MgtC/SapB/SrpB/YhiD N-terminal" evidence="8">
    <location>
        <begin position="11"/>
        <end position="139"/>
    </location>
</feature>
<evidence type="ECO:0000256" key="1">
    <source>
        <dbReference type="ARBA" id="ARBA00004651"/>
    </source>
</evidence>
<reference evidence="9 10" key="1">
    <citation type="submission" date="2019-09" db="EMBL/GenBank/DDBJ databases">
        <title>YIM 132180 draft genome.</title>
        <authorList>
            <person name="Zhang K."/>
        </authorList>
    </citation>
    <scope>NUCLEOTIDE SEQUENCE [LARGE SCALE GENOMIC DNA]</scope>
    <source>
        <strain evidence="9 10">YIM 132180</strain>
    </source>
</reference>
<gene>
    <name evidence="9" type="ORF">F6X38_21750</name>
</gene>
<evidence type="ECO:0000256" key="4">
    <source>
        <dbReference type="ARBA" id="ARBA00022692"/>
    </source>
</evidence>
<feature type="transmembrane region" description="Helical" evidence="7">
    <location>
        <begin position="64"/>
        <end position="86"/>
    </location>
</feature>
<protein>
    <recommendedName>
        <fullName evidence="7">Protein MgtC</fullName>
    </recommendedName>
</protein>
<keyword evidence="10" id="KW-1185">Reference proteome</keyword>
<dbReference type="Pfam" id="PF02308">
    <property type="entry name" value="MgtC"/>
    <property type="match status" value="1"/>
</dbReference>
<feature type="transmembrane region" description="Helical" evidence="7">
    <location>
        <begin position="35"/>
        <end position="52"/>
    </location>
</feature>
<name>A0A7V7TUD7_9HYPH</name>
<dbReference type="InterPro" id="IPR049177">
    <property type="entry name" value="MgtC_SapB_SrpB_YhiD_N"/>
</dbReference>
<keyword evidence="3" id="KW-1003">Cell membrane</keyword>
<comment type="caution">
    <text evidence="9">The sequence shown here is derived from an EMBL/GenBank/DDBJ whole genome shotgun (WGS) entry which is preliminary data.</text>
</comment>
<proteinExistence type="inferred from homology"/>
<organism evidence="9 10">
    <name type="scientific">Plantimonas leprariae</name>
    <dbReference type="NCBI Taxonomy" id="2615207"/>
    <lineage>
        <taxon>Bacteria</taxon>
        <taxon>Pseudomonadati</taxon>
        <taxon>Pseudomonadota</taxon>
        <taxon>Alphaproteobacteria</taxon>
        <taxon>Hyphomicrobiales</taxon>
        <taxon>Aurantimonadaceae</taxon>
        <taxon>Plantimonas</taxon>
    </lineage>
</organism>
<evidence type="ECO:0000256" key="2">
    <source>
        <dbReference type="ARBA" id="ARBA00009298"/>
    </source>
</evidence>
<dbReference type="EMBL" id="VZDO01000025">
    <property type="protein sequence ID" value="KAB0676174.1"/>
    <property type="molecule type" value="Genomic_DNA"/>
</dbReference>
<dbReference type="PANTHER" id="PTHR33778:SF1">
    <property type="entry name" value="MAGNESIUM TRANSPORTER YHID-RELATED"/>
    <property type="match status" value="1"/>
</dbReference>
<comment type="similarity">
    <text evidence="2 7">Belongs to the MgtC/SapB family.</text>
</comment>
<evidence type="ECO:0000256" key="5">
    <source>
        <dbReference type="ARBA" id="ARBA00022989"/>
    </source>
</evidence>
<feature type="transmembrane region" description="Helical" evidence="7">
    <location>
        <begin position="119"/>
        <end position="137"/>
    </location>
</feature>
<dbReference type="InterPro" id="IPR003416">
    <property type="entry name" value="MgtC/SapB/SrpB/YhiD_fam"/>
</dbReference>
<dbReference type="Proteomes" id="UP000432089">
    <property type="component" value="Unassembled WGS sequence"/>
</dbReference>
<dbReference type="RefSeq" id="WP_150973574.1">
    <property type="nucleotide sequence ID" value="NZ_VZDO01000025.1"/>
</dbReference>
<keyword evidence="4 7" id="KW-0812">Transmembrane</keyword>
<sequence>MPDGLDMLLRLIVATAGGAVLGFERSRQNRAIMGFRTLSLVGLASCIAVLAITNSGLPQMNADAAGRVVQGVLSGVGFIGAGALLHGSSGQQVHGLATAASIWVSAAMGTAAALAVWPLIAGGVTLGLFVLLVGGPIERRIREHARGTDEEADRRDMEERP</sequence>
<evidence type="ECO:0000313" key="10">
    <source>
        <dbReference type="Proteomes" id="UP000432089"/>
    </source>
</evidence>
<evidence type="ECO:0000256" key="6">
    <source>
        <dbReference type="ARBA" id="ARBA00023136"/>
    </source>
</evidence>
<evidence type="ECO:0000256" key="7">
    <source>
        <dbReference type="RuleBase" id="RU365041"/>
    </source>
</evidence>
<keyword evidence="7" id="KW-0997">Cell inner membrane</keyword>
<evidence type="ECO:0000259" key="8">
    <source>
        <dbReference type="Pfam" id="PF02308"/>
    </source>
</evidence>
<keyword evidence="5 7" id="KW-1133">Transmembrane helix</keyword>
<dbReference type="PANTHER" id="PTHR33778">
    <property type="entry name" value="PROTEIN MGTC"/>
    <property type="match status" value="1"/>
</dbReference>
<feature type="transmembrane region" description="Helical" evidence="7">
    <location>
        <begin position="93"/>
        <end position="113"/>
    </location>
</feature>
<dbReference type="GO" id="GO:0005886">
    <property type="term" value="C:plasma membrane"/>
    <property type="evidence" value="ECO:0007669"/>
    <property type="project" value="UniProtKB-SubCell"/>
</dbReference>
<comment type="subcellular location">
    <subcellularLocation>
        <location evidence="7">Cell inner membrane</location>
        <topology evidence="7">Multi-pass membrane protein</topology>
    </subcellularLocation>
    <subcellularLocation>
        <location evidence="1">Cell membrane</location>
        <topology evidence="1">Multi-pass membrane protein</topology>
    </subcellularLocation>
</comment>
<dbReference type="PRINTS" id="PR01837">
    <property type="entry name" value="MGTCSAPBPROT"/>
</dbReference>